<feature type="compositionally biased region" description="Polar residues" evidence="1">
    <location>
        <begin position="543"/>
        <end position="554"/>
    </location>
</feature>
<feature type="compositionally biased region" description="Polar residues" evidence="1">
    <location>
        <begin position="738"/>
        <end position="749"/>
    </location>
</feature>
<feature type="region of interest" description="Disordered" evidence="1">
    <location>
        <begin position="573"/>
        <end position="682"/>
    </location>
</feature>
<evidence type="ECO:0000256" key="2">
    <source>
        <dbReference type="SAM" id="SignalP"/>
    </source>
</evidence>
<dbReference type="Proteomes" id="UP001642520">
    <property type="component" value="Unassembled WGS sequence"/>
</dbReference>
<feature type="region of interest" description="Disordered" evidence="1">
    <location>
        <begin position="717"/>
        <end position="756"/>
    </location>
</feature>
<comment type="caution">
    <text evidence="3">The sequence shown here is derived from an EMBL/GenBank/DDBJ whole genome shotgun (WGS) entry which is preliminary data.</text>
</comment>
<organism evidence="3 4">
    <name type="scientific">Xylocopa violacea</name>
    <name type="common">Violet carpenter bee</name>
    <name type="synonym">Apis violacea</name>
    <dbReference type="NCBI Taxonomy" id="135666"/>
    <lineage>
        <taxon>Eukaryota</taxon>
        <taxon>Metazoa</taxon>
        <taxon>Ecdysozoa</taxon>
        <taxon>Arthropoda</taxon>
        <taxon>Hexapoda</taxon>
        <taxon>Insecta</taxon>
        <taxon>Pterygota</taxon>
        <taxon>Neoptera</taxon>
        <taxon>Endopterygota</taxon>
        <taxon>Hymenoptera</taxon>
        <taxon>Apocrita</taxon>
        <taxon>Aculeata</taxon>
        <taxon>Apoidea</taxon>
        <taxon>Anthophila</taxon>
        <taxon>Apidae</taxon>
        <taxon>Xylocopa</taxon>
        <taxon>Xylocopa</taxon>
    </lineage>
</organism>
<feature type="compositionally biased region" description="Polar residues" evidence="1">
    <location>
        <begin position="665"/>
        <end position="676"/>
    </location>
</feature>
<feature type="region of interest" description="Disordered" evidence="1">
    <location>
        <begin position="201"/>
        <end position="221"/>
    </location>
</feature>
<protein>
    <submittedName>
        <fullName evidence="3">Uncharacterized protein</fullName>
    </submittedName>
</protein>
<feature type="compositionally biased region" description="Basic and acidic residues" evidence="1">
    <location>
        <begin position="426"/>
        <end position="439"/>
    </location>
</feature>
<reference evidence="3 4" key="1">
    <citation type="submission" date="2024-08" db="EMBL/GenBank/DDBJ databases">
        <authorList>
            <person name="Will J Nash"/>
            <person name="Angela Man"/>
            <person name="Seanna McTaggart"/>
            <person name="Kendall Baker"/>
            <person name="Tom Barker"/>
            <person name="Leah Catchpole"/>
            <person name="Alex Durrant"/>
            <person name="Karim Gharbi"/>
            <person name="Naomi Irish"/>
            <person name="Gemy Kaithakottil"/>
            <person name="Debby Ku"/>
            <person name="Aaliyah Providence"/>
            <person name="Felix Shaw"/>
            <person name="David Swarbreck"/>
            <person name="Chris Watkins"/>
            <person name="Ann M. McCartney"/>
            <person name="Giulio Formenti"/>
            <person name="Alice Mouton"/>
            <person name="Noel Vella"/>
            <person name="Bjorn M von Reumont"/>
            <person name="Adriana Vella"/>
            <person name="Wilfried Haerty"/>
        </authorList>
    </citation>
    <scope>NUCLEOTIDE SEQUENCE [LARGE SCALE GENOMIC DNA]</scope>
</reference>
<proteinExistence type="predicted"/>
<name>A0ABP1P2H9_XYLVO</name>
<feature type="compositionally biased region" description="Basic and acidic residues" evidence="1">
    <location>
        <begin position="201"/>
        <end position="212"/>
    </location>
</feature>
<evidence type="ECO:0000256" key="1">
    <source>
        <dbReference type="SAM" id="MobiDB-lite"/>
    </source>
</evidence>
<keyword evidence="4" id="KW-1185">Reference proteome</keyword>
<evidence type="ECO:0000313" key="3">
    <source>
        <dbReference type="EMBL" id="CAL7946008.1"/>
    </source>
</evidence>
<keyword evidence="2" id="KW-0732">Signal</keyword>
<dbReference type="EMBL" id="CAXAJV020001294">
    <property type="protein sequence ID" value="CAL7946008.1"/>
    <property type="molecule type" value="Genomic_DNA"/>
</dbReference>
<feature type="signal peptide" evidence="2">
    <location>
        <begin position="1"/>
        <end position="24"/>
    </location>
</feature>
<feature type="region of interest" description="Disordered" evidence="1">
    <location>
        <begin position="938"/>
        <end position="958"/>
    </location>
</feature>
<feature type="compositionally biased region" description="Basic and acidic residues" evidence="1">
    <location>
        <begin position="462"/>
        <end position="478"/>
    </location>
</feature>
<sequence length="1027" mass="115920">MSPTIPPVLVLSLLLVPPLPVSEAGEIMDLFALIRGTLKYWRKIYQMYEEEVILGYCWAEYFLHREADAKNNTMPLMARPLVEHPVVNHPPNLVPDFAPDFVPAVEQHGFGKFVAVNAFDEGVWSDWVTPAQGAPSYRRGKRSSRIVDAIKKRGISEIFGKDSDKYPNSAGMVSEPSARDDLTKDAKFPWRLHVLTKNDEVHRRNKRSDQGREVSTCTRDGEEVSDTLKQNFEIYSKIVEEPESISNFRSDKRLSVNINGAMNSAEVEGNLKILDKWKDPTEKAVVIDTDSTTSGIRFESNKRNSNSVSSTGNHRLRNRFSWNIRRYRKSHHGNPNSAREEISKISKKIAKTSERKISIKKSSISSTRLHGDQVNLELNKTNPTSMVSEDDDPLKYSRLPVDLREDRLSGRSPGISNSTVATIKEISKIPKNSSDRETTISDTPLESDKIKFKSNKLNSNFKSKDIDPEEDRSKHATFEDAQQNYSIRLIKQISKLSNSTISEIEGTRNVSKNISSRSTEERPLDQKPATNRYSKSGKVKLASNEQKVSVGSDTRSINCRKGLRFSFRDEVRSPSYAVPSSSAEEQRANRDNRGTLSKGGKITGIEAEFRGSQAEGDPNGKSRRNQRADTRRKLLYPRTNRATSSRVEHAERRGSRSFPVEEIASLNSRSTDSRTSVEPVDNREPDGFLRWKKFGPSNLEFQRAEHRLGRLRGNYRRNLRRKRDANDRIRGSPVRSLSKASRYNPTSPDENPRFSRRYTAPGYDVWSNGIESRSISPRNDQAAFERSVERLLGTAIDSSSKLPIYYSKQYRNTRPIDGEPTLEASSIVLRGIGSASSRQIDIRPETFRGSSNHVYLKNPSEHLGRKWETDWSKGSSSKQLLGRNDDTYWGGKRAVFVEKSIGPQTGKKPRIWHPTGRPSLLPVSYQRFMGDYGSWRGGTARNSSTSQSSAAKDQGRRSLTAKVGTRGLSAREPGVLFYLRQAFMGFLSGLGFFVNVGRQLMDFVESNSALACTKDYLVGKAIHWIDL</sequence>
<accession>A0ABP1P2H9</accession>
<feature type="region of interest" description="Disordered" evidence="1">
    <location>
        <begin position="426"/>
        <end position="446"/>
    </location>
</feature>
<feature type="chain" id="PRO_5047278745" evidence="2">
    <location>
        <begin position="25"/>
        <end position="1027"/>
    </location>
</feature>
<evidence type="ECO:0000313" key="4">
    <source>
        <dbReference type="Proteomes" id="UP001642520"/>
    </source>
</evidence>
<feature type="region of interest" description="Disordered" evidence="1">
    <location>
        <begin position="459"/>
        <end position="479"/>
    </location>
</feature>
<feature type="region of interest" description="Disordered" evidence="1">
    <location>
        <begin position="509"/>
        <end position="554"/>
    </location>
</feature>
<feature type="compositionally biased region" description="Polar residues" evidence="1">
    <location>
        <begin position="940"/>
        <end position="951"/>
    </location>
</feature>
<gene>
    <name evidence="3" type="ORF">XYLVIOL_LOCUS7533</name>
</gene>
<feature type="compositionally biased region" description="Basic and acidic residues" evidence="1">
    <location>
        <begin position="584"/>
        <end position="593"/>
    </location>
</feature>